<sequence length="226" mass="24960">MVHRSCCNNSRNASTQVLVNGVLGGWIYHRKGLRQGDPLSQLLFILVMDVLNALFTKEGKQSLLQPLSRRAMGSCVSLYAIDVALLIHHSPGDLSATRAILETFGEVPGLHTNMQKSLILLIQCSDEELAIVTGIRPSDVSDFACRCLALPLSTRKLIKVDLMYVADRIVCMLPGWKATLLSTASHSILVKVVLMAVLIHILTALEVPKWLIRAINKHCQPFLWKG</sequence>
<evidence type="ECO:0000313" key="2">
    <source>
        <dbReference type="Proteomes" id="UP001341281"/>
    </source>
</evidence>
<dbReference type="PANTHER" id="PTHR33116">
    <property type="entry name" value="REVERSE TRANSCRIPTASE ZINC-BINDING DOMAIN-CONTAINING PROTEIN-RELATED-RELATED"/>
    <property type="match status" value="1"/>
</dbReference>
<proteinExistence type="predicted"/>
<protein>
    <recommendedName>
        <fullName evidence="3">Reverse transcriptase domain-containing protein</fullName>
    </recommendedName>
</protein>
<dbReference type="PANTHER" id="PTHR33116:SF78">
    <property type="entry name" value="OS12G0587133 PROTEIN"/>
    <property type="match status" value="1"/>
</dbReference>
<name>A0AAQ3SYF9_PASNO</name>
<evidence type="ECO:0008006" key="3">
    <source>
        <dbReference type="Google" id="ProtNLM"/>
    </source>
</evidence>
<evidence type="ECO:0000313" key="1">
    <source>
        <dbReference type="EMBL" id="WVZ63194.1"/>
    </source>
</evidence>
<dbReference type="EMBL" id="CP144747">
    <property type="protein sequence ID" value="WVZ63194.1"/>
    <property type="molecule type" value="Genomic_DNA"/>
</dbReference>
<dbReference type="AlphaFoldDB" id="A0AAQ3SYF9"/>
<dbReference type="Proteomes" id="UP001341281">
    <property type="component" value="Chromosome 03"/>
</dbReference>
<accession>A0AAQ3SYF9</accession>
<organism evidence="1 2">
    <name type="scientific">Paspalum notatum var. saurae</name>
    <dbReference type="NCBI Taxonomy" id="547442"/>
    <lineage>
        <taxon>Eukaryota</taxon>
        <taxon>Viridiplantae</taxon>
        <taxon>Streptophyta</taxon>
        <taxon>Embryophyta</taxon>
        <taxon>Tracheophyta</taxon>
        <taxon>Spermatophyta</taxon>
        <taxon>Magnoliopsida</taxon>
        <taxon>Liliopsida</taxon>
        <taxon>Poales</taxon>
        <taxon>Poaceae</taxon>
        <taxon>PACMAD clade</taxon>
        <taxon>Panicoideae</taxon>
        <taxon>Andropogonodae</taxon>
        <taxon>Paspaleae</taxon>
        <taxon>Paspalinae</taxon>
        <taxon>Paspalum</taxon>
    </lineage>
</organism>
<reference evidence="1 2" key="1">
    <citation type="submission" date="2024-02" db="EMBL/GenBank/DDBJ databases">
        <title>High-quality chromosome-scale genome assembly of Pensacola bahiagrass (Paspalum notatum Flugge var. saurae).</title>
        <authorList>
            <person name="Vega J.M."/>
            <person name="Podio M."/>
            <person name="Orjuela J."/>
            <person name="Siena L.A."/>
            <person name="Pessino S.C."/>
            <person name="Combes M.C."/>
            <person name="Mariac C."/>
            <person name="Albertini E."/>
            <person name="Pupilli F."/>
            <person name="Ortiz J.P.A."/>
            <person name="Leblanc O."/>
        </authorList>
    </citation>
    <scope>NUCLEOTIDE SEQUENCE [LARGE SCALE GENOMIC DNA]</scope>
    <source>
        <strain evidence="1">R1</strain>
        <tissue evidence="1">Leaf</tissue>
    </source>
</reference>
<gene>
    <name evidence="1" type="ORF">U9M48_012847</name>
</gene>
<keyword evidence="2" id="KW-1185">Reference proteome</keyword>